<feature type="active site" evidence="3">
    <location>
        <position position="255"/>
    </location>
</feature>
<reference evidence="6 7" key="1">
    <citation type="submission" date="2019-03" db="EMBL/GenBank/DDBJ databases">
        <title>Genomic Encyclopedia of Type Strains, Phase IV (KMG-IV): sequencing the most valuable type-strain genomes for metagenomic binning, comparative biology and taxonomic classification.</title>
        <authorList>
            <person name="Goeker M."/>
        </authorList>
    </citation>
    <scope>NUCLEOTIDE SEQUENCE [LARGE SCALE GENOMIC DNA]</scope>
    <source>
        <strain evidence="6 7">DSM 10053</strain>
    </source>
</reference>
<comment type="similarity">
    <text evidence="1 4">Belongs to the aldehyde dehydrogenase family.</text>
</comment>
<feature type="domain" description="Aldehyde dehydrogenase" evidence="5">
    <location>
        <begin position="19"/>
        <end position="477"/>
    </location>
</feature>
<dbReference type="PANTHER" id="PTHR43353">
    <property type="entry name" value="SUCCINATE-SEMIALDEHYDE DEHYDROGENASE, MITOCHONDRIAL"/>
    <property type="match status" value="1"/>
</dbReference>
<dbReference type="InterPro" id="IPR029510">
    <property type="entry name" value="Ald_DH_CS_GLU"/>
</dbReference>
<dbReference type="InterPro" id="IPR050740">
    <property type="entry name" value="Aldehyde_DH_Superfamily"/>
</dbReference>
<dbReference type="FunFam" id="3.40.605.10:FF:000026">
    <property type="entry name" value="Aldehyde dehydrogenase, putative"/>
    <property type="match status" value="1"/>
</dbReference>
<dbReference type="SUPFAM" id="SSF53720">
    <property type="entry name" value="ALDH-like"/>
    <property type="match status" value="1"/>
</dbReference>
<accession>A0A4R1KS58</accession>
<comment type="caution">
    <text evidence="6">The sequence shown here is derived from an EMBL/GenBank/DDBJ whole genome shotgun (WGS) entry which is preliminary data.</text>
</comment>
<proteinExistence type="inferred from homology"/>
<dbReference type="InterPro" id="IPR016161">
    <property type="entry name" value="Ald_DH/histidinol_DH"/>
</dbReference>
<dbReference type="AlphaFoldDB" id="A0A4R1KS58"/>
<dbReference type="InterPro" id="IPR010102">
    <property type="entry name" value="Succ_semiAld_DH"/>
</dbReference>
<dbReference type="CDD" id="cd07103">
    <property type="entry name" value="ALDH_F5_SSADH_GabD"/>
    <property type="match status" value="1"/>
</dbReference>
<dbReference type="PANTHER" id="PTHR43353:SF5">
    <property type="entry name" value="SUCCINATE-SEMIALDEHYDE DEHYDROGENASE, MITOCHONDRIAL"/>
    <property type="match status" value="1"/>
</dbReference>
<name>A0A4R1KS58_9PAST</name>
<keyword evidence="7" id="KW-1185">Reference proteome</keyword>
<dbReference type="Gene3D" id="3.40.605.10">
    <property type="entry name" value="Aldehyde Dehydrogenase, Chain A, domain 1"/>
    <property type="match status" value="1"/>
</dbReference>
<keyword evidence="2 4" id="KW-0560">Oxidoreductase</keyword>
<dbReference type="InterPro" id="IPR016160">
    <property type="entry name" value="Ald_DH_CS_CYS"/>
</dbReference>
<dbReference type="GO" id="GO:0004777">
    <property type="term" value="F:succinate-semialdehyde dehydrogenase (NAD+) activity"/>
    <property type="evidence" value="ECO:0007669"/>
    <property type="project" value="TreeGrafter"/>
</dbReference>
<dbReference type="FunFam" id="3.40.605.10:FF:000005">
    <property type="entry name" value="Succinate-semialdehyde dehydrogenase I"/>
    <property type="match status" value="1"/>
</dbReference>
<dbReference type="InterPro" id="IPR016163">
    <property type="entry name" value="Ald_DH_C"/>
</dbReference>
<dbReference type="InterPro" id="IPR015590">
    <property type="entry name" value="Aldehyde_DH_dom"/>
</dbReference>
<dbReference type="PROSITE" id="PS00687">
    <property type="entry name" value="ALDEHYDE_DEHYDR_GLU"/>
    <property type="match status" value="1"/>
</dbReference>
<dbReference type="Pfam" id="PF00171">
    <property type="entry name" value="Aldedh"/>
    <property type="match status" value="1"/>
</dbReference>
<dbReference type="EMBL" id="SMGJ01000008">
    <property type="protein sequence ID" value="TCK66999.1"/>
    <property type="molecule type" value="Genomic_DNA"/>
</dbReference>
<evidence type="ECO:0000256" key="4">
    <source>
        <dbReference type="RuleBase" id="RU003345"/>
    </source>
</evidence>
<dbReference type="RefSeq" id="WP_132302694.1">
    <property type="nucleotide sequence ID" value="NZ_CP170642.1"/>
</dbReference>
<dbReference type="InterPro" id="IPR016162">
    <property type="entry name" value="Ald_DH_N"/>
</dbReference>
<dbReference type="Proteomes" id="UP000295496">
    <property type="component" value="Unassembled WGS sequence"/>
</dbReference>
<dbReference type="FunFam" id="3.40.309.10:FF:000004">
    <property type="entry name" value="Succinate-semialdehyde dehydrogenase I"/>
    <property type="match status" value="1"/>
</dbReference>
<protein>
    <submittedName>
        <fullName evidence="6">Succinate-semialdehyde dehydrogenase/glutarate-semialdehyde dehydrogenase</fullName>
    </submittedName>
</protein>
<evidence type="ECO:0000256" key="2">
    <source>
        <dbReference type="ARBA" id="ARBA00023002"/>
    </source>
</evidence>
<dbReference type="NCBIfam" id="TIGR01780">
    <property type="entry name" value="SSADH"/>
    <property type="match status" value="1"/>
</dbReference>
<evidence type="ECO:0000313" key="7">
    <source>
        <dbReference type="Proteomes" id="UP000295496"/>
    </source>
</evidence>
<dbReference type="PROSITE" id="PS00070">
    <property type="entry name" value="ALDEHYDE_DEHYDR_CYS"/>
    <property type="match status" value="1"/>
</dbReference>
<sequence length="483" mass="52407">MQLKDPSLFKTQAYINGQWCDAENGETVEVTNPADQSKLGTIPNMGKAETLKAVDVATQAFGDWRKRSAKERSVMLRRWFDLIMQNQQDLALLLTLEQGKPLAEAKGEIAYGASYIEWFAEEAKRIYGDVIPAPSSSQRVIVNKQPIGVCAAITPWNFPSAMITRKVAPALAAGCTFIIRPASQTPYSALALAVLAERAGIPAGVFNIITGRATEIGKVLTEDDRVKKFSFTGSTPVGRLLMQQCASTIKKVSLELGGNAPFIVFNDADIDAAVQGAIVSKFRNAGQTCVCANRLYVQSGVYDEFVEKFSISTKQLKVGNGIEEDTAIGPLIDKSALRNVQEYLADACEKGGEIIAGGKVLGENTLYFEPTIIKNATSEMRFAKEEIFGPLAPIFKFDDIDEVIQLANDTEFGLASYFYSSNLNTIVKVSDELEYGMVGINTGLISNEAAPFGGVKQSGLGREGSKYGIEDYLEIKYLCLGGV</sequence>
<dbReference type="GO" id="GO:0009450">
    <property type="term" value="P:gamma-aminobutyric acid catabolic process"/>
    <property type="evidence" value="ECO:0007669"/>
    <property type="project" value="InterPro"/>
</dbReference>
<gene>
    <name evidence="6" type="ORF">EV692_2120</name>
</gene>
<evidence type="ECO:0000256" key="1">
    <source>
        <dbReference type="ARBA" id="ARBA00009986"/>
    </source>
</evidence>
<evidence type="ECO:0000256" key="3">
    <source>
        <dbReference type="PROSITE-ProRule" id="PRU10007"/>
    </source>
</evidence>
<evidence type="ECO:0000313" key="6">
    <source>
        <dbReference type="EMBL" id="TCK66999.1"/>
    </source>
</evidence>
<dbReference type="GO" id="GO:0005829">
    <property type="term" value="C:cytosol"/>
    <property type="evidence" value="ECO:0007669"/>
    <property type="project" value="TreeGrafter"/>
</dbReference>
<organism evidence="6 7">
    <name type="scientific">Lonepinella koalarum</name>
    <dbReference type="NCBI Taxonomy" id="53417"/>
    <lineage>
        <taxon>Bacteria</taxon>
        <taxon>Pseudomonadati</taxon>
        <taxon>Pseudomonadota</taxon>
        <taxon>Gammaproteobacteria</taxon>
        <taxon>Pasteurellales</taxon>
        <taxon>Pasteurellaceae</taxon>
        <taxon>Lonepinella</taxon>
    </lineage>
</organism>
<dbReference type="Gene3D" id="3.40.309.10">
    <property type="entry name" value="Aldehyde Dehydrogenase, Chain A, domain 2"/>
    <property type="match status" value="1"/>
</dbReference>
<evidence type="ECO:0000259" key="5">
    <source>
        <dbReference type="Pfam" id="PF00171"/>
    </source>
</evidence>